<evidence type="ECO:0000256" key="6">
    <source>
        <dbReference type="ARBA" id="ARBA00022777"/>
    </source>
</evidence>
<evidence type="ECO:0000256" key="3">
    <source>
        <dbReference type="ARBA" id="ARBA00022553"/>
    </source>
</evidence>
<sequence>MHSAKFHNAACLERQSTKDSALASRQNVQLTSPFVLISFDWDYVQISVTELFSNVKPGAQQVSFHIEVYDSTQGFSFTRTWADFQWLNHKLRQYQPLNKLTLPILSNNERNPLSKNLFFLKSNAEKVEKYIRRILAEPFLRCTPELFEFMSPKPVVGQPKTSPLSKLDKAAPGLNASTYKKPTFSIEIKQDSQLIECIPNTKPGLVKLANDSQIDSKVVTNDNLKPYTEVSSTTTTASLENFDLIKVIGRGCMGKVFLARDKTTDELVAIKSISKEKVLRQNEIGHILGERDILTEIADSNHPYLMKLRYSFQNEGQLFLVLDYLPGGDIATQLARYFRFSEDRVRFYAAEIILGLEQLHNMGIIYRDLKPENMLLDRQGHLLLTDFGLSKKFTPTTDRKSRQRTKTFCGTAEYLAPEMLRGEAYDRGIDFWSLGTCMYEMVTGTTPFWAENHGSMYQRVLFDRLQFPGNTSPEFRSLVIGLLTKDPRRRLGNGQNGIAQLKTHPFFANISWEDFTQRKVPAPFVPPIAHDEDVSNFEEMFIKMPVQLAATNREYLRHYYLTNGYLKANGSFKNPFARYDYVSRFLTRSCSQQPVQPSLTSHLLASLPVSPTRSQQPVQNNLYRKVNLNTLEQLQRLQKNAQERQKVFKVANSTRIPNDSRFCDVVV</sequence>
<dbReference type="GO" id="GO:0035091">
    <property type="term" value="F:phosphatidylinositol binding"/>
    <property type="evidence" value="ECO:0007669"/>
    <property type="project" value="InterPro"/>
</dbReference>
<dbReference type="InterPro" id="IPR001683">
    <property type="entry name" value="PX_dom"/>
</dbReference>
<evidence type="ECO:0000256" key="1">
    <source>
        <dbReference type="ARBA" id="ARBA00009903"/>
    </source>
</evidence>
<dbReference type="InterPro" id="IPR036871">
    <property type="entry name" value="PX_dom_sf"/>
</dbReference>
<dbReference type="EMBL" id="JANBPY010001240">
    <property type="protein sequence ID" value="KAJ1960917.1"/>
    <property type="molecule type" value="Genomic_DNA"/>
</dbReference>
<dbReference type="OrthoDB" id="63267at2759"/>
<proteinExistence type="inferred from homology"/>
<evidence type="ECO:0000259" key="9">
    <source>
        <dbReference type="PROSITE" id="PS50011"/>
    </source>
</evidence>
<dbReference type="InterPro" id="IPR017441">
    <property type="entry name" value="Protein_kinase_ATP_BS"/>
</dbReference>
<dbReference type="SUPFAM" id="SSF64268">
    <property type="entry name" value="PX domain"/>
    <property type="match status" value="1"/>
</dbReference>
<evidence type="ECO:0000256" key="4">
    <source>
        <dbReference type="ARBA" id="ARBA00022679"/>
    </source>
</evidence>
<dbReference type="PROSITE" id="PS00108">
    <property type="entry name" value="PROTEIN_KINASE_ST"/>
    <property type="match status" value="1"/>
</dbReference>
<evidence type="ECO:0000313" key="13">
    <source>
        <dbReference type="Proteomes" id="UP001150925"/>
    </source>
</evidence>
<dbReference type="AlphaFoldDB" id="A0A9W8E2C6"/>
<protein>
    <recommendedName>
        <fullName evidence="14">Non-specific serine/threonine protein kinase</fullName>
    </recommendedName>
</protein>
<evidence type="ECO:0000259" key="10">
    <source>
        <dbReference type="PROSITE" id="PS50195"/>
    </source>
</evidence>
<dbReference type="CDD" id="cd05123">
    <property type="entry name" value="STKc_AGC"/>
    <property type="match status" value="1"/>
</dbReference>
<keyword evidence="4" id="KW-0808">Transferase</keyword>
<organism evidence="12 13">
    <name type="scientific">Dispira parvispora</name>
    <dbReference type="NCBI Taxonomy" id="1520584"/>
    <lineage>
        <taxon>Eukaryota</taxon>
        <taxon>Fungi</taxon>
        <taxon>Fungi incertae sedis</taxon>
        <taxon>Zoopagomycota</taxon>
        <taxon>Kickxellomycotina</taxon>
        <taxon>Dimargaritomycetes</taxon>
        <taxon>Dimargaritales</taxon>
        <taxon>Dimargaritaceae</taxon>
        <taxon>Dispira</taxon>
    </lineage>
</organism>
<evidence type="ECO:0000256" key="8">
    <source>
        <dbReference type="PROSITE-ProRule" id="PRU10141"/>
    </source>
</evidence>
<dbReference type="Proteomes" id="UP001150925">
    <property type="component" value="Unassembled WGS sequence"/>
</dbReference>
<dbReference type="InterPro" id="IPR000719">
    <property type="entry name" value="Prot_kinase_dom"/>
</dbReference>
<dbReference type="InterPro" id="IPR008271">
    <property type="entry name" value="Ser/Thr_kinase_AS"/>
</dbReference>
<dbReference type="InterPro" id="IPR045270">
    <property type="entry name" value="STKc_AGC"/>
</dbReference>
<dbReference type="GO" id="GO:0004674">
    <property type="term" value="F:protein serine/threonine kinase activity"/>
    <property type="evidence" value="ECO:0007669"/>
    <property type="project" value="UniProtKB-KW"/>
</dbReference>
<dbReference type="SMART" id="SM00133">
    <property type="entry name" value="S_TK_X"/>
    <property type="match status" value="1"/>
</dbReference>
<keyword evidence="2" id="KW-0723">Serine/threonine-protein kinase</keyword>
<evidence type="ECO:0000259" key="11">
    <source>
        <dbReference type="PROSITE" id="PS51285"/>
    </source>
</evidence>
<comment type="caution">
    <text evidence="12">The sequence shown here is derived from an EMBL/GenBank/DDBJ whole genome shotgun (WGS) entry which is preliminary data.</text>
</comment>
<comment type="similarity">
    <text evidence="1">Belongs to the protein kinase superfamily. AGC Ser/Thr protein kinase family.</text>
</comment>
<feature type="binding site" evidence="8">
    <location>
        <position position="271"/>
    </location>
    <ligand>
        <name>ATP</name>
        <dbReference type="ChEBI" id="CHEBI:30616"/>
    </ligand>
</feature>
<evidence type="ECO:0000256" key="7">
    <source>
        <dbReference type="ARBA" id="ARBA00022840"/>
    </source>
</evidence>
<reference evidence="12" key="1">
    <citation type="submission" date="2022-07" db="EMBL/GenBank/DDBJ databases">
        <title>Phylogenomic reconstructions and comparative analyses of Kickxellomycotina fungi.</title>
        <authorList>
            <person name="Reynolds N.K."/>
            <person name="Stajich J.E."/>
            <person name="Barry K."/>
            <person name="Grigoriev I.V."/>
            <person name="Crous P."/>
            <person name="Smith M.E."/>
        </authorList>
    </citation>
    <scope>NUCLEOTIDE SEQUENCE</scope>
    <source>
        <strain evidence="12">RSA 1196</strain>
    </source>
</reference>
<name>A0A9W8E2C6_9FUNG</name>
<feature type="domain" description="Protein kinase" evidence="9">
    <location>
        <begin position="242"/>
        <end position="507"/>
    </location>
</feature>
<dbReference type="SUPFAM" id="SSF56112">
    <property type="entry name" value="Protein kinase-like (PK-like)"/>
    <property type="match status" value="1"/>
</dbReference>
<feature type="domain" description="PX" evidence="10">
    <location>
        <begin position="42"/>
        <end position="157"/>
    </location>
</feature>
<evidence type="ECO:0008006" key="14">
    <source>
        <dbReference type="Google" id="ProtNLM"/>
    </source>
</evidence>
<dbReference type="FunFam" id="1.10.510.10:FF:000008">
    <property type="entry name" value="Non-specific serine/threonine protein kinase"/>
    <property type="match status" value="1"/>
</dbReference>
<dbReference type="Gene3D" id="1.10.510.10">
    <property type="entry name" value="Transferase(Phosphotransferase) domain 1"/>
    <property type="match status" value="1"/>
</dbReference>
<dbReference type="Pfam" id="PF00069">
    <property type="entry name" value="Pkinase"/>
    <property type="match status" value="1"/>
</dbReference>
<keyword evidence="6" id="KW-0418">Kinase</keyword>
<dbReference type="PROSITE" id="PS51285">
    <property type="entry name" value="AGC_KINASE_CTER"/>
    <property type="match status" value="1"/>
</dbReference>
<dbReference type="GO" id="GO:0005524">
    <property type="term" value="F:ATP binding"/>
    <property type="evidence" value="ECO:0007669"/>
    <property type="project" value="UniProtKB-UniRule"/>
</dbReference>
<keyword evidence="5 8" id="KW-0547">Nucleotide-binding</keyword>
<dbReference type="PROSITE" id="PS50011">
    <property type="entry name" value="PROTEIN_KINASE_DOM"/>
    <property type="match status" value="1"/>
</dbReference>
<keyword evidence="7 8" id="KW-0067">ATP-binding</keyword>
<evidence type="ECO:0000313" key="12">
    <source>
        <dbReference type="EMBL" id="KAJ1960917.1"/>
    </source>
</evidence>
<keyword evidence="13" id="KW-1185">Reference proteome</keyword>
<accession>A0A9W8E2C6</accession>
<dbReference type="Gene3D" id="3.30.200.20">
    <property type="entry name" value="Phosphorylase Kinase, domain 1"/>
    <property type="match status" value="1"/>
</dbReference>
<dbReference type="SMART" id="SM00220">
    <property type="entry name" value="S_TKc"/>
    <property type="match status" value="1"/>
</dbReference>
<evidence type="ECO:0000256" key="2">
    <source>
        <dbReference type="ARBA" id="ARBA00022527"/>
    </source>
</evidence>
<gene>
    <name evidence="12" type="ORF">IWQ62_004049</name>
</gene>
<keyword evidence="3" id="KW-0597">Phosphoprotein</keyword>
<dbReference type="PROSITE" id="PS50195">
    <property type="entry name" value="PX"/>
    <property type="match status" value="1"/>
</dbReference>
<feature type="domain" description="AGC-kinase C-terminal" evidence="11">
    <location>
        <begin position="508"/>
        <end position="591"/>
    </location>
</feature>
<dbReference type="InterPro" id="IPR011009">
    <property type="entry name" value="Kinase-like_dom_sf"/>
</dbReference>
<dbReference type="PROSITE" id="PS00107">
    <property type="entry name" value="PROTEIN_KINASE_ATP"/>
    <property type="match status" value="1"/>
</dbReference>
<dbReference type="PANTHER" id="PTHR24351">
    <property type="entry name" value="RIBOSOMAL PROTEIN S6 KINASE"/>
    <property type="match status" value="1"/>
</dbReference>
<dbReference type="InterPro" id="IPR000961">
    <property type="entry name" value="AGC-kinase_C"/>
</dbReference>
<evidence type="ECO:0000256" key="5">
    <source>
        <dbReference type="ARBA" id="ARBA00022741"/>
    </source>
</evidence>
<dbReference type="Gene3D" id="3.30.1520.10">
    <property type="entry name" value="Phox-like domain"/>
    <property type="match status" value="1"/>
</dbReference>